<dbReference type="SUPFAM" id="SSF48403">
    <property type="entry name" value="Ankyrin repeat"/>
    <property type="match status" value="1"/>
</dbReference>
<feature type="non-terminal residue" evidence="4">
    <location>
        <position position="1"/>
    </location>
</feature>
<dbReference type="PANTHER" id="PTHR24198:SF165">
    <property type="entry name" value="ANKYRIN REPEAT-CONTAINING PROTEIN-RELATED"/>
    <property type="match status" value="1"/>
</dbReference>
<evidence type="ECO:0008006" key="6">
    <source>
        <dbReference type="Google" id="ProtNLM"/>
    </source>
</evidence>
<feature type="non-terminal residue" evidence="4">
    <location>
        <position position="103"/>
    </location>
</feature>
<keyword evidence="2 3" id="KW-0040">ANK repeat</keyword>
<dbReference type="PANTHER" id="PTHR24198">
    <property type="entry name" value="ANKYRIN REPEAT AND PROTEIN KINASE DOMAIN-CONTAINING PROTEIN"/>
    <property type="match status" value="1"/>
</dbReference>
<keyword evidence="1" id="KW-0677">Repeat</keyword>
<sequence length="103" mass="11105">SVNSMGATPLIHASKNGRDELVSLLLLYGANIEAVTNMGSSSLLKACQNGQVSTARILIEKGANPYARNRDGNSPIQIAIRKGYEELVLLMNNPPIERLHSMS</sequence>
<evidence type="ECO:0000256" key="2">
    <source>
        <dbReference type="ARBA" id="ARBA00023043"/>
    </source>
</evidence>
<dbReference type="PROSITE" id="PS50088">
    <property type="entry name" value="ANK_REPEAT"/>
    <property type="match status" value="2"/>
</dbReference>
<organism evidence="4 5">
    <name type="scientific">Meganyctiphanes norvegica</name>
    <name type="common">Northern krill</name>
    <name type="synonym">Thysanopoda norvegica</name>
    <dbReference type="NCBI Taxonomy" id="48144"/>
    <lineage>
        <taxon>Eukaryota</taxon>
        <taxon>Metazoa</taxon>
        <taxon>Ecdysozoa</taxon>
        <taxon>Arthropoda</taxon>
        <taxon>Crustacea</taxon>
        <taxon>Multicrustacea</taxon>
        <taxon>Malacostraca</taxon>
        <taxon>Eumalacostraca</taxon>
        <taxon>Eucarida</taxon>
        <taxon>Euphausiacea</taxon>
        <taxon>Euphausiidae</taxon>
        <taxon>Meganyctiphanes</taxon>
    </lineage>
</organism>
<proteinExistence type="predicted"/>
<dbReference type="InterPro" id="IPR036770">
    <property type="entry name" value="Ankyrin_rpt-contain_sf"/>
</dbReference>
<feature type="repeat" description="ANK" evidence="3">
    <location>
        <begin position="38"/>
        <end position="70"/>
    </location>
</feature>
<dbReference type="SMART" id="SM00248">
    <property type="entry name" value="ANK"/>
    <property type="match status" value="3"/>
</dbReference>
<evidence type="ECO:0000313" key="5">
    <source>
        <dbReference type="Proteomes" id="UP001497623"/>
    </source>
</evidence>
<name>A0AAV2S3Q0_MEGNR</name>
<feature type="repeat" description="ANK" evidence="3">
    <location>
        <begin position="5"/>
        <end position="37"/>
    </location>
</feature>
<dbReference type="AlphaFoldDB" id="A0AAV2S3Q0"/>
<evidence type="ECO:0000256" key="3">
    <source>
        <dbReference type="PROSITE-ProRule" id="PRU00023"/>
    </source>
</evidence>
<dbReference type="Gene3D" id="1.25.40.20">
    <property type="entry name" value="Ankyrin repeat-containing domain"/>
    <property type="match status" value="1"/>
</dbReference>
<dbReference type="EMBL" id="CAXKWB010045338">
    <property type="protein sequence ID" value="CAL4162051.1"/>
    <property type="molecule type" value="Genomic_DNA"/>
</dbReference>
<dbReference type="PROSITE" id="PS50297">
    <property type="entry name" value="ANK_REP_REGION"/>
    <property type="match status" value="2"/>
</dbReference>
<gene>
    <name evidence="4" type="ORF">MNOR_LOCUS32781</name>
</gene>
<accession>A0AAV2S3Q0</accession>
<keyword evidence="5" id="KW-1185">Reference proteome</keyword>
<reference evidence="4 5" key="1">
    <citation type="submission" date="2024-05" db="EMBL/GenBank/DDBJ databases">
        <authorList>
            <person name="Wallberg A."/>
        </authorList>
    </citation>
    <scope>NUCLEOTIDE SEQUENCE [LARGE SCALE GENOMIC DNA]</scope>
</reference>
<protein>
    <recommendedName>
        <fullName evidence="6">Ankyrin repeat domain-containing protein</fullName>
    </recommendedName>
</protein>
<comment type="caution">
    <text evidence="4">The sequence shown here is derived from an EMBL/GenBank/DDBJ whole genome shotgun (WGS) entry which is preliminary data.</text>
</comment>
<evidence type="ECO:0000313" key="4">
    <source>
        <dbReference type="EMBL" id="CAL4162051.1"/>
    </source>
</evidence>
<dbReference type="Pfam" id="PF12796">
    <property type="entry name" value="Ank_2"/>
    <property type="match status" value="1"/>
</dbReference>
<dbReference type="Proteomes" id="UP001497623">
    <property type="component" value="Unassembled WGS sequence"/>
</dbReference>
<evidence type="ECO:0000256" key="1">
    <source>
        <dbReference type="ARBA" id="ARBA00022737"/>
    </source>
</evidence>
<dbReference type="InterPro" id="IPR002110">
    <property type="entry name" value="Ankyrin_rpt"/>
</dbReference>